<accession>A0A1G9RJ63</accession>
<dbReference type="AlphaFoldDB" id="A0A1G9RJ63"/>
<proteinExistence type="predicted"/>
<dbReference type="Proteomes" id="UP000199202">
    <property type="component" value="Unassembled WGS sequence"/>
</dbReference>
<sequence length="394" mass="40910">PAPDALLTPAPAPDPPLTPAPAPDVLITPGTSPAPDAPDTPTGTPSHRDELDTPTGTGPVGLLGFHVGADAVTVLLHRTGWAEPRALPTSVGPDLLAEFAAATTGRRPGLLDLETRRHRVGLWRRLADLLLAPALDALGDDLCRLHLLPHAGLHRLPLHALAPGGRPLLERFPVTFAPSAATLTHLTRRAPVEAGRSLVLGFTPNPGDRPASEGTVRDAADLLGARPHTGSEATAALLPGSWDVVHLSCPAAFNPADPYGSGIRLADGLLTARQLMSMTVDAGLVILAAHEPASPRGNGSPAAGIAALAQALLHAGARAVLLTLWPTVAELTRALLRDFHGRLADGMGPARALRGSVLELRDLYGSAEPELWAPYVLVGLPDRTDGRAPRPPMS</sequence>
<dbReference type="RefSeq" id="WP_143044218.1">
    <property type="nucleotide sequence ID" value="NZ_FNDJ01000038.1"/>
</dbReference>
<dbReference type="Pfam" id="PF12770">
    <property type="entry name" value="CHAT"/>
    <property type="match status" value="1"/>
</dbReference>
<organism evidence="3 4">
    <name type="scientific">Nonomuraea jiangxiensis</name>
    <dbReference type="NCBI Taxonomy" id="633440"/>
    <lineage>
        <taxon>Bacteria</taxon>
        <taxon>Bacillati</taxon>
        <taxon>Actinomycetota</taxon>
        <taxon>Actinomycetes</taxon>
        <taxon>Streptosporangiales</taxon>
        <taxon>Streptosporangiaceae</taxon>
        <taxon>Nonomuraea</taxon>
    </lineage>
</organism>
<dbReference type="InterPro" id="IPR024983">
    <property type="entry name" value="CHAT_dom"/>
</dbReference>
<dbReference type="EMBL" id="FNDJ01000038">
    <property type="protein sequence ID" value="SDM23100.1"/>
    <property type="molecule type" value="Genomic_DNA"/>
</dbReference>
<keyword evidence="4" id="KW-1185">Reference proteome</keyword>
<reference evidence="3 4" key="1">
    <citation type="submission" date="2016-10" db="EMBL/GenBank/DDBJ databases">
        <authorList>
            <person name="de Groot N.N."/>
        </authorList>
    </citation>
    <scope>NUCLEOTIDE SEQUENCE [LARGE SCALE GENOMIC DNA]</scope>
    <source>
        <strain evidence="3 4">CGMCC 4.6533</strain>
    </source>
</reference>
<gene>
    <name evidence="3" type="ORF">SAMN05421869_138104</name>
</gene>
<evidence type="ECO:0000313" key="3">
    <source>
        <dbReference type="EMBL" id="SDM23100.1"/>
    </source>
</evidence>
<evidence type="ECO:0000256" key="1">
    <source>
        <dbReference type="SAM" id="MobiDB-lite"/>
    </source>
</evidence>
<feature type="compositionally biased region" description="Low complexity" evidence="1">
    <location>
        <begin position="28"/>
        <end position="45"/>
    </location>
</feature>
<evidence type="ECO:0000313" key="4">
    <source>
        <dbReference type="Proteomes" id="UP000199202"/>
    </source>
</evidence>
<feature type="domain" description="CHAT" evidence="2">
    <location>
        <begin position="124"/>
        <end position="379"/>
    </location>
</feature>
<name>A0A1G9RJ63_9ACTN</name>
<feature type="non-terminal residue" evidence="3">
    <location>
        <position position="1"/>
    </location>
</feature>
<feature type="region of interest" description="Disordered" evidence="1">
    <location>
        <begin position="1"/>
        <end position="60"/>
    </location>
</feature>
<protein>
    <submittedName>
        <fullName evidence="3">CHAT domain-containing protein</fullName>
    </submittedName>
</protein>
<feature type="compositionally biased region" description="Pro residues" evidence="1">
    <location>
        <begin position="10"/>
        <end position="22"/>
    </location>
</feature>
<dbReference type="STRING" id="633440.SAMN05421869_138104"/>
<evidence type="ECO:0000259" key="2">
    <source>
        <dbReference type="Pfam" id="PF12770"/>
    </source>
</evidence>
<dbReference type="OrthoDB" id="4331905at2"/>